<organism evidence="6 7">
    <name type="scientific">Trema orientale</name>
    <name type="common">Charcoal tree</name>
    <name type="synonym">Celtis orientalis</name>
    <dbReference type="NCBI Taxonomy" id="63057"/>
    <lineage>
        <taxon>Eukaryota</taxon>
        <taxon>Viridiplantae</taxon>
        <taxon>Streptophyta</taxon>
        <taxon>Embryophyta</taxon>
        <taxon>Tracheophyta</taxon>
        <taxon>Spermatophyta</taxon>
        <taxon>Magnoliopsida</taxon>
        <taxon>eudicotyledons</taxon>
        <taxon>Gunneridae</taxon>
        <taxon>Pentapetalae</taxon>
        <taxon>rosids</taxon>
        <taxon>fabids</taxon>
        <taxon>Rosales</taxon>
        <taxon>Cannabaceae</taxon>
        <taxon>Trema</taxon>
    </lineage>
</organism>
<dbReference type="EMBL" id="JXTC01000151">
    <property type="protein sequence ID" value="PON85157.1"/>
    <property type="molecule type" value="Genomic_DNA"/>
</dbReference>
<sequence>EYTLDQGLMQGLLRGKRVGIIGLGRIGARVAKRLEAFGCEISYNSRKKNDSVSYRFHSDLCELAAENDALIICCSLNDQTHHMVDGKVMSALGKHGVIVNVGRGAVVNEKEMVQYLVQGKIGGAGLDVFEDEPNVPEELFGMDNVVLSPHLGVFTSESLESLYEVTVGNLEAFFSKKPLLFEFVENQ</sequence>
<protein>
    <recommendedName>
        <fullName evidence="4">glyoxylate reductase (NADP(+))</fullName>
        <ecNumber evidence="4">1.1.1.79</ecNumber>
    </recommendedName>
</protein>
<dbReference type="STRING" id="63057.A0A2P5EHZ2"/>
<dbReference type="InParanoid" id="A0A2P5EHZ2"/>
<dbReference type="FunFam" id="3.40.50.720:FF:000213">
    <property type="entry name" value="Putative 2-hydroxyacid dehydrogenase"/>
    <property type="match status" value="1"/>
</dbReference>
<dbReference type="GO" id="GO:0051287">
    <property type="term" value="F:NAD binding"/>
    <property type="evidence" value="ECO:0007669"/>
    <property type="project" value="InterPro"/>
</dbReference>
<dbReference type="GO" id="GO:0005829">
    <property type="term" value="C:cytosol"/>
    <property type="evidence" value="ECO:0007669"/>
    <property type="project" value="TreeGrafter"/>
</dbReference>
<feature type="non-terminal residue" evidence="6">
    <location>
        <position position="1"/>
    </location>
</feature>
<dbReference type="GO" id="GO:0016618">
    <property type="term" value="F:hydroxypyruvate reductase [NAD(P)H] activity"/>
    <property type="evidence" value="ECO:0007669"/>
    <property type="project" value="TreeGrafter"/>
</dbReference>
<proteinExistence type="predicted"/>
<dbReference type="OrthoDB" id="298012at2759"/>
<evidence type="ECO:0000256" key="3">
    <source>
        <dbReference type="ARBA" id="ARBA00023027"/>
    </source>
</evidence>
<accession>A0A2P5EHZ2</accession>
<dbReference type="SUPFAM" id="SSF51735">
    <property type="entry name" value="NAD(P)-binding Rossmann-fold domains"/>
    <property type="match status" value="1"/>
</dbReference>
<reference evidence="7" key="1">
    <citation type="submission" date="2016-06" db="EMBL/GenBank/DDBJ databases">
        <title>Parallel loss of symbiosis genes in relatives of nitrogen-fixing non-legume Parasponia.</title>
        <authorList>
            <person name="Van Velzen R."/>
            <person name="Holmer R."/>
            <person name="Bu F."/>
            <person name="Rutten L."/>
            <person name="Van Zeijl A."/>
            <person name="Liu W."/>
            <person name="Santuari L."/>
            <person name="Cao Q."/>
            <person name="Sharma T."/>
            <person name="Shen D."/>
            <person name="Roswanjaya Y."/>
            <person name="Wardhani T."/>
            <person name="Kalhor M.S."/>
            <person name="Jansen J."/>
            <person name="Van den Hoogen J."/>
            <person name="Gungor B."/>
            <person name="Hartog M."/>
            <person name="Hontelez J."/>
            <person name="Verver J."/>
            <person name="Yang W.-C."/>
            <person name="Schijlen E."/>
            <person name="Repin R."/>
            <person name="Schilthuizen M."/>
            <person name="Schranz E."/>
            <person name="Heidstra R."/>
            <person name="Miyata K."/>
            <person name="Fedorova E."/>
            <person name="Kohlen W."/>
            <person name="Bisseling T."/>
            <person name="Smit S."/>
            <person name="Geurts R."/>
        </authorList>
    </citation>
    <scope>NUCLEOTIDE SEQUENCE [LARGE SCALE GENOMIC DNA]</scope>
    <source>
        <strain evidence="7">cv. RG33-2</strain>
    </source>
</reference>
<dbReference type="AlphaFoldDB" id="A0A2P5EHZ2"/>
<feature type="domain" description="D-isomer specific 2-hydroxyacid dehydrogenase NAD-binding" evidence="5">
    <location>
        <begin position="9"/>
        <end position="152"/>
    </location>
</feature>
<dbReference type="GO" id="GO:0009853">
    <property type="term" value="P:photorespiration"/>
    <property type="evidence" value="ECO:0007669"/>
    <property type="project" value="UniProtKB-ARBA"/>
</dbReference>
<dbReference type="PANTHER" id="PTHR10996">
    <property type="entry name" value="2-HYDROXYACID DEHYDROGENASE-RELATED"/>
    <property type="match status" value="1"/>
</dbReference>
<dbReference type="EC" id="1.1.1.79" evidence="4"/>
<dbReference type="InterPro" id="IPR050223">
    <property type="entry name" value="D-isomer_2-hydroxyacid_DH"/>
</dbReference>
<gene>
    <name evidence="6" type="ORF">TorRG33x02_190010</name>
</gene>
<evidence type="ECO:0000313" key="6">
    <source>
        <dbReference type="EMBL" id="PON85157.1"/>
    </source>
</evidence>
<name>A0A2P5EHZ2_TREOI</name>
<evidence type="ECO:0000259" key="5">
    <source>
        <dbReference type="Pfam" id="PF02826"/>
    </source>
</evidence>
<dbReference type="InterPro" id="IPR006140">
    <property type="entry name" value="D-isomer_DH_NAD-bd"/>
</dbReference>
<keyword evidence="3" id="KW-0520">NAD</keyword>
<evidence type="ECO:0000256" key="1">
    <source>
        <dbReference type="ARBA" id="ARBA00022857"/>
    </source>
</evidence>
<dbReference type="InterPro" id="IPR036291">
    <property type="entry name" value="NAD(P)-bd_dom_sf"/>
</dbReference>
<comment type="caution">
    <text evidence="6">The sequence shown here is derived from an EMBL/GenBank/DDBJ whole genome shotgun (WGS) entry which is preliminary data.</text>
</comment>
<keyword evidence="2" id="KW-0560">Oxidoreductase</keyword>
<evidence type="ECO:0000256" key="4">
    <source>
        <dbReference type="ARBA" id="ARBA00066661"/>
    </source>
</evidence>
<keyword evidence="1" id="KW-0521">NADP</keyword>
<evidence type="ECO:0000313" key="7">
    <source>
        <dbReference type="Proteomes" id="UP000237000"/>
    </source>
</evidence>
<keyword evidence="7" id="KW-1185">Reference proteome</keyword>
<dbReference type="Proteomes" id="UP000237000">
    <property type="component" value="Unassembled WGS sequence"/>
</dbReference>
<dbReference type="Gene3D" id="3.40.50.720">
    <property type="entry name" value="NAD(P)-binding Rossmann-like Domain"/>
    <property type="match status" value="2"/>
</dbReference>
<evidence type="ECO:0000256" key="2">
    <source>
        <dbReference type="ARBA" id="ARBA00023002"/>
    </source>
</evidence>
<dbReference type="GO" id="GO:0030267">
    <property type="term" value="F:glyoxylate reductase (NADPH) activity"/>
    <property type="evidence" value="ECO:0007669"/>
    <property type="project" value="UniProtKB-EC"/>
</dbReference>
<dbReference type="Pfam" id="PF02826">
    <property type="entry name" value="2-Hacid_dh_C"/>
    <property type="match status" value="1"/>
</dbReference>
<dbReference type="PANTHER" id="PTHR10996:SF179">
    <property type="entry name" value="D-ISOMER SPECIFIC 2-HYDROXYACID DEHYDROGENASE FAMILY PROTEIN-RELATED"/>
    <property type="match status" value="1"/>
</dbReference>